<keyword evidence="15" id="KW-1185">Reference proteome</keyword>
<dbReference type="GO" id="GO:0016020">
    <property type="term" value="C:membrane"/>
    <property type="evidence" value="ECO:0007669"/>
    <property type="project" value="InterPro"/>
</dbReference>
<evidence type="ECO:0000256" key="6">
    <source>
        <dbReference type="ARBA" id="ARBA00022837"/>
    </source>
</evidence>
<dbReference type="STRING" id="45607.A0A2T0FHY5"/>
<evidence type="ECO:0000256" key="3">
    <source>
        <dbReference type="ARBA" id="ARBA00007658"/>
    </source>
</evidence>
<dbReference type="Proteomes" id="UP000238350">
    <property type="component" value="Unassembled WGS sequence"/>
</dbReference>
<dbReference type="SUPFAM" id="SSF48225">
    <property type="entry name" value="Seven-hairpin glycosidases"/>
    <property type="match status" value="1"/>
</dbReference>
<feature type="active site" description="Proton donor" evidence="10">
    <location>
        <position position="378"/>
    </location>
</feature>
<dbReference type="EMBL" id="NDIQ01000021">
    <property type="protein sequence ID" value="PRT54600.1"/>
    <property type="molecule type" value="Genomic_DNA"/>
</dbReference>
<dbReference type="PRINTS" id="PR00747">
    <property type="entry name" value="GLYHDRLASE47"/>
</dbReference>
<evidence type="ECO:0000313" key="14">
    <source>
        <dbReference type="EMBL" id="PRT54600.1"/>
    </source>
</evidence>
<evidence type="ECO:0000256" key="5">
    <source>
        <dbReference type="ARBA" id="ARBA00022801"/>
    </source>
</evidence>
<dbReference type="RefSeq" id="XP_024664545.1">
    <property type="nucleotide sequence ID" value="XM_024808777.1"/>
</dbReference>
<reference evidence="14 15" key="1">
    <citation type="submission" date="2017-04" db="EMBL/GenBank/DDBJ databases">
        <title>Genome sequencing of [Candida] sorbophila.</title>
        <authorList>
            <person name="Ahn J.O."/>
        </authorList>
    </citation>
    <scope>NUCLEOTIDE SEQUENCE [LARGE SCALE GENOMIC DNA]</scope>
    <source>
        <strain evidence="14 15">DS02</strain>
    </source>
</reference>
<keyword evidence="6 11" id="KW-0106">Calcium</keyword>
<feature type="active site" description="Proton donor" evidence="10">
    <location>
        <position position="123"/>
    </location>
</feature>
<dbReference type="GO" id="GO:0005783">
    <property type="term" value="C:endoplasmic reticulum"/>
    <property type="evidence" value="ECO:0007669"/>
    <property type="project" value="TreeGrafter"/>
</dbReference>
<dbReference type="InterPro" id="IPR036026">
    <property type="entry name" value="Seven-hairpin_glycosidases"/>
</dbReference>
<keyword evidence="7 12" id="KW-1015">Disulfide bond</keyword>
<accession>A0A2T0FHY5</accession>
<comment type="catalytic activity">
    <reaction evidence="8">
        <text>N(4)-(alpha-D-Man-(1-&gt;2)-alpha-D-Man-(1-&gt;2)-alpha-D-Man-(1-&gt;3)-[alpha-D-Man-(1-&gt;3)-[alpha-D-Man-(1-&gt;2)-alpha-D-Man-(1-&gt;6)]-alpha-D-Man-(1-&gt;6)]-beta-D-Man-(1-&gt;4)-beta-D-GlcNAc-(1-&gt;4)-beta-D-GlcNAc)-L-asparaginyl-[protein] (N-glucan mannose isomer 8A1,2,3B1,3) + 3 H2O = N(4)-(alpha-D-Man-(1-&gt;3)-[alpha-D-Man-(1-&gt;3)-[alpha-D-Man-(1-&gt;6)]-alpha-D-Man-(1-&gt;6)]-beta-D-Man-(1-&gt;4)-beta-D-GlcNAc-(1-&gt;4)-beta-D-GlcNAc)-L-asparaginyl-[protein] (N-glucan mannose isomer 5A1,2) + 3 beta-D-mannose</text>
        <dbReference type="Rhea" id="RHEA:56028"/>
        <dbReference type="Rhea" id="RHEA-COMP:14358"/>
        <dbReference type="Rhea" id="RHEA-COMP:14367"/>
        <dbReference type="ChEBI" id="CHEBI:15377"/>
        <dbReference type="ChEBI" id="CHEBI:28563"/>
        <dbReference type="ChEBI" id="CHEBI:59087"/>
        <dbReference type="ChEBI" id="CHEBI:60628"/>
        <dbReference type="EC" id="3.2.1.113"/>
    </reaction>
</comment>
<comment type="cofactor">
    <cofactor evidence="1 11">
        <name>Ca(2+)</name>
        <dbReference type="ChEBI" id="CHEBI:29108"/>
    </cofactor>
</comment>
<comment type="catalytic activity">
    <reaction evidence="9">
        <text>N(4)-(alpha-D-Man-(1-&gt;2)-alpha-D-Man-(1-&gt;2)-alpha-D-Man-(1-&gt;3)-[alpha-D-Man-(1-&gt;2)-alpha-D-Man-(1-&gt;3)-[alpha-D-Man-(1-&gt;2)-alpha-D-Man-(1-&gt;6)]-alpha-D-Man-(1-&gt;6)]-beta-D-Man-(1-&gt;4)-beta-D-GlcNAc-(1-&gt;4)-beta-D-GlcNAc)-L-asparaginyl-[protein] (N-glucan mannose isomer 9A1,2,3B1,2,3) + 4 H2O = N(4)-(alpha-D-Man-(1-&gt;3)-[alpha-D-Man-(1-&gt;3)-[alpha-D-Man-(1-&gt;6)]-alpha-D-Man-(1-&gt;6)]-beta-D-Man-(1-&gt;4)-beta-D-GlcNAc-(1-&gt;4)-beta-D-GlcNAc)-L-asparaginyl-[protein] (N-glucan mannose isomer 5A1,2) + 4 beta-D-mannose</text>
        <dbReference type="Rhea" id="RHEA:56008"/>
        <dbReference type="Rhea" id="RHEA-COMP:14356"/>
        <dbReference type="Rhea" id="RHEA-COMP:14367"/>
        <dbReference type="ChEBI" id="CHEBI:15377"/>
        <dbReference type="ChEBI" id="CHEBI:28563"/>
        <dbReference type="ChEBI" id="CHEBI:59087"/>
        <dbReference type="ChEBI" id="CHEBI:139493"/>
        <dbReference type="EC" id="3.2.1.113"/>
    </reaction>
</comment>
<evidence type="ECO:0000256" key="13">
    <source>
        <dbReference type="RuleBase" id="RU361193"/>
    </source>
</evidence>
<feature type="binding site" evidence="11">
    <location>
        <position position="494"/>
    </location>
    <ligand>
        <name>Ca(2+)</name>
        <dbReference type="ChEBI" id="CHEBI:29108"/>
    </ligand>
</feature>
<protein>
    <recommendedName>
        <fullName evidence="13">alpha-1,2-Mannosidase</fullName>
        <ecNumber evidence="13">3.2.1.-</ecNumber>
    </recommendedName>
</protein>
<evidence type="ECO:0000256" key="12">
    <source>
        <dbReference type="PIRSR" id="PIRSR601382-3"/>
    </source>
</evidence>
<gene>
    <name evidence="14" type="ORF">B9G98_02220</name>
</gene>
<evidence type="ECO:0000256" key="2">
    <source>
        <dbReference type="ARBA" id="ARBA00004922"/>
    </source>
</evidence>
<dbReference type="InterPro" id="IPR001382">
    <property type="entry name" value="Glyco_hydro_47"/>
</dbReference>
<evidence type="ECO:0000256" key="8">
    <source>
        <dbReference type="ARBA" id="ARBA00047669"/>
    </source>
</evidence>
<comment type="similarity">
    <text evidence="3 13">Belongs to the glycosyl hydrolase 47 family.</text>
</comment>
<evidence type="ECO:0000256" key="10">
    <source>
        <dbReference type="PIRSR" id="PIRSR601382-1"/>
    </source>
</evidence>
<proteinExistence type="inferred from homology"/>
<dbReference type="GO" id="GO:0004571">
    <property type="term" value="F:mannosyl-oligosaccharide 1,2-alpha-mannosidase activity"/>
    <property type="evidence" value="ECO:0007669"/>
    <property type="project" value="UniProtKB-EC"/>
</dbReference>
<feature type="active site" evidence="10">
    <location>
        <position position="406"/>
    </location>
</feature>
<dbReference type="GO" id="GO:0005975">
    <property type="term" value="P:carbohydrate metabolic process"/>
    <property type="evidence" value="ECO:0007669"/>
    <property type="project" value="InterPro"/>
</dbReference>
<organism evidence="14 15">
    <name type="scientific">Wickerhamiella sorbophila</name>
    <dbReference type="NCBI Taxonomy" id="45607"/>
    <lineage>
        <taxon>Eukaryota</taxon>
        <taxon>Fungi</taxon>
        <taxon>Dikarya</taxon>
        <taxon>Ascomycota</taxon>
        <taxon>Saccharomycotina</taxon>
        <taxon>Dipodascomycetes</taxon>
        <taxon>Dipodascales</taxon>
        <taxon>Trichomonascaceae</taxon>
        <taxon>Wickerhamiella</taxon>
    </lineage>
</organism>
<sequence length="517" mass="59204">MRTSTRAIITLAVAALAIYFYPLIYAGNKEKALPTAEEMQRAVQEAFVRSWNGYKEHAWGSDIYHPISQKGENMVGSKPMGWMIVDSIDTMMLMGLDDEVKEARDWIEKNLDYDIDMPVSVFETTIRMLGGLLSAYYLSGDEMYLEKARDLADRILPAFGSPTGIPTEEVNLKRGVPDQAFLYTISSTAEVATLQLEFKYLAHLTKDEKYWRAVENVMKALEATHMPNLLLPIFISPRNGMFSTREIRMGSRGDSYYEYLLKQWLQTSQKEEVYRDMYDETVAGIKQYMVQYSTPNHLLFIGELPQGVGGGQFSPKMDHLVCFAGGMFAIGATNGKTLAEAQAEGWTTEQAEDFALGEQLTRSCVETYLQTATGLGPEIVVFNTDPDSTKDFFIKPLDRHNLQRPETVESLFYLYRLTNDPKYRKWGWQIFQSFEKYGRLEDSSGYTCLRDVETPNGERIDNMESFWLAETLKYLWLLFDDNNTWPLDKVVFNTEAHPLPVIPKSFSTGWERLYPYA</sequence>
<dbReference type="PANTHER" id="PTHR11742">
    <property type="entry name" value="MANNOSYL-OLIGOSACCHARIDE ALPHA-1,2-MANNOSIDASE-RELATED"/>
    <property type="match status" value="1"/>
</dbReference>
<dbReference type="InterPro" id="IPR012341">
    <property type="entry name" value="6hp_glycosidase-like_sf"/>
</dbReference>
<feature type="active site" evidence="10">
    <location>
        <position position="254"/>
    </location>
</feature>
<dbReference type="OrthoDB" id="8118055at2759"/>
<dbReference type="GeneID" id="36515968"/>
<evidence type="ECO:0000256" key="7">
    <source>
        <dbReference type="ARBA" id="ARBA00023157"/>
    </source>
</evidence>
<dbReference type="Gene3D" id="1.50.10.10">
    <property type="match status" value="1"/>
</dbReference>
<dbReference type="EC" id="3.2.1.-" evidence="13"/>
<dbReference type="Pfam" id="PF01532">
    <property type="entry name" value="Glyco_hydro_47"/>
    <property type="match status" value="1"/>
</dbReference>
<dbReference type="GO" id="GO:0005509">
    <property type="term" value="F:calcium ion binding"/>
    <property type="evidence" value="ECO:0007669"/>
    <property type="project" value="InterPro"/>
</dbReference>
<comment type="pathway">
    <text evidence="2">Protein modification; protein glycosylation.</text>
</comment>
<keyword evidence="13" id="KW-0326">Glycosidase</keyword>
<dbReference type="AlphaFoldDB" id="A0A2T0FHY5"/>
<feature type="disulfide bond" evidence="12">
    <location>
        <begin position="322"/>
        <end position="364"/>
    </location>
</feature>
<dbReference type="GO" id="GO:0036503">
    <property type="term" value="P:ERAD pathway"/>
    <property type="evidence" value="ECO:0007669"/>
    <property type="project" value="UniProtKB-ARBA"/>
</dbReference>
<evidence type="ECO:0000256" key="1">
    <source>
        <dbReference type="ARBA" id="ARBA00001913"/>
    </source>
</evidence>
<keyword evidence="4 11" id="KW-0479">Metal-binding</keyword>
<dbReference type="PANTHER" id="PTHR11742:SF55">
    <property type="entry name" value="ENDOPLASMIC RETICULUM MANNOSYL-OLIGOSACCHARIDE 1,2-ALPHA-MANNOSIDASE"/>
    <property type="match status" value="1"/>
</dbReference>
<evidence type="ECO:0000256" key="4">
    <source>
        <dbReference type="ARBA" id="ARBA00022723"/>
    </source>
</evidence>
<keyword evidence="5 13" id="KW-0378">Hydrolase</keyword>
<evidence type="ECO:0000256" key="11">
    <source>
        <dbReference type="PIRSR" id="PIRSR601382-2"/>
    </source>
</evidence>
<dbReference type="InterPro" id="IPR050749">
    <property type="entry name" value="Glycosyl_Hydrolase_47"/>
</dbReference>
<comment type="caution">
    <text evidence="14">The sequence shown here is derived from an EMBL/GenBank/DDBJ whole genome shotgun (WGS) entry which is preliminary data.</text>
</comment>
<evidence type="ECO:0000313" key="15">
    <source>
        <dbReference type="Proteomes" id="UP000238350"/>
    </source>
</evidence>
<evidence type="ECO:0000256" key="9">
    <source>
        <dbReference type="ARBA" id="ARBA00048605"/>
    </source>
</evidence>
<name>A0A2T0FHY5_9ASCO</name>